<dbReference type="InterPro" id="IPR050905">
    <property type="entry name" value="Plant_NBS-LRR"/>
</dbReference>
<evidence type="ECO:0000313" key="10">
    <source>
        <dbReference type="Proteomes" id="UP000032141"/>
    </source>
</evidence>
<dbReference type="InterPro" id="IPR057135">
    <property type="entry name" value="At4g27190-like_LRR"/>
</dbReference>
<dbReference type="InterPro" id="IPR027417">
    <property type="entry name" value="P-loop_NTPase"/>
</dbReference>
<dbReference type="Pfam" id="PF00931">
    <property type="entry name" value="NB-ARC"/>
    <property type="match status" value="1"/>
</dbReference>
<dbReference type="Pfam" id="PF23247">
    <property type="entry name" value="LRR_RPS2"/>
    <property type="match status" value="1"/>
</dbReference>
<evidence type="ECO:0000256" key="4">
    <source>
        <dbReference type="ARBA" id="ARBA00022821"/>
    </source>
</evidence>
<feature type="coiled-coil region" evidence="5">
    <location>
        <begin position="29"/>
        <end position="63"/>
    </location>
</feature>
<dbReference type="PANTHER" id="PTHR33463">
    <property type="entry name" value="NB-ARC DOMAIN-CONTAINING PROTEIN-RELATED"/>
    <property type="match status" value="1"/>
</dbReference>
<dbReference type="Pfam" id="PF23559">
    <property type="entry name" value="WHD_DRP"/>
    <property type="match status" value="1"/>
</dbReference>
<evidence type="ECO:0000313" key="9">
    <source>
        <dbReference type="EnsemblPlants" id="Bo9g037090.1"/>
    </source>
</evidence>
<feature type="domain" description="NB-ARC" evidence="6">
    <location>
        <begin position="64"/>
        <end position="111"/>
    </location>
</feature>
<dbReference type="Gene3D" id="3.80.10.10">
    <property type="entry name" value="Ribonuclease Inhibitor"/>
    <property type="match status" value="1"/>
</dbReference>
<keyword evidence="10" id="KW-1185">Reference proteome</keyword>
<dbReference type="HOGENOM" id="CLU_000427_4_1_1"/>
<dbReference type="PANTHER" id="PTHR33463:SF210">
    <property type="entry name" value="NB-ARC DOMAIN-CONTAINING PROTEIN"/>
    <property type="match status" value="1"/>
</dbReference>
<dbReference type="InterPro" id="IPR058922">
    <property type="entry name" value="WHD_DRP"/>
</dbReference>
<protein>
    <submittedName>
        <fullName evidence="9">Uncharacterized protein</fullName>
    </submittedName>
</protein>
<dbReference type="eggNOG" id="KOG4658">
    <property type="taxonomic scope" value="Eukaryota"/>
</dbReference>
<feature type="domain" description="Disease resistance protein At4g27190-like leucine-rich repeats" evidence="7">
    <location>
        <begin position="379"/>
        <end position="501"/>
    </location>
</feature>
<evidence type="ECO:0000256" key="1">
    <source>
        <dbReference type="ARBA" id="ARBA00008894"/>
    </source>
</evidence>
<dbReference type="AlphaFoldDB" id="A0A0D3E4R8"/>
<comment type="similarity">
    <text evidence="1">Belongs to the disease resistance NB-LRR family.</text>
</comment>
<proteinExistence type="inferred from homology"/>
<dbReference type="STRING" id="109376.A0A0D3E4R8"/>
<organism evidence="9 10">
    <name type="scientific">Brassica oleracea var. oleracea</name>
    <dbReference type="NCBI Taxonomy" id="109376"/>
    <lineage>
        <taxon>Eukaryota</taxon>
        <taxon>Viridiplantae</taxon>
        <taxon>Streptophyta</taxon>
        <taxon>Embryophyta</taxon>
        <taxon>Tracheophyta</taxon>
        <taxon>Spermatophyta</taxon>
        <taxon>Magnoliopsida</taxon>
        <taxon>eudicotyledons</taxon>
        <taxon>Gunneridae</taxon>
        <taxon>Pentapetalae</taxon>
        <taxon>rosids</taxon>
        <taxon>malvids</taxon>
        <taxon>Brassicales</taxon>
        <taxon>Brassicaceae</taxon>
        <taxon>Brassiceae</taxon>
        <taxon>Brassica</taxon>
    </lineage>
</organism>
<reference evidence="9" key="2">
    <citation type="submission" date="2015-03" db="UniProtKB">
        <authorList>
            <consortium name="EnsemblPlants"/>
        </authorList>
    </citation>
    <scope>IDENTIFICATION</scope>
</reference>
<keyword evidence="2" id="KW-0433">Leucine-rich repeat</keyword>
<dbReference type="Gramene" id="Bo9g037090.1">
    <property type="protein sequence ID" value="Bo9g037090.1"/>
    <property type="gene ID" value="Bo9g037090"/>
</dbReference>
<evidence type="ECO:0000259" key="7">
    <source>
        <dbReference type="Pfam" id="PF23247"/>
    </source>
</evidence>
<dbReference type="OMA" id="SELIDYW"/>
<dbReference type="InterPro" id="IPR036388">
    <property type="entry name" value="WH-like_DNA-bd_sf"/>
</dbReference>
<evidence type="ECO:0000256" key="3">
    <source>
        <dbReference type="ARBA" id="ARBA00022737"/>
    </source>
</evidence>
<accession>A0A0D3E4R8</accession>
<dbReference type="GO" id="GO:0043531">
    <property type="term" value="F:ADP binding"/>
    <property type="evidence" value="ECO:0007669"/>
    <property type="project" value="InterPro"/>
</dbReference>
<dbReference type="InterPro" id="IPR002182">
    <property type="entry name" value="NB-ARC"/>
</dbReference>
<evidence type="ECO:0000256" key="5">
    <source>
        <dbReference type="SAM" id="Coils"/>
    </source>
</evidence>
<reference evidence="9 10" key="1">
    <citation type="journal article" date="2014" name="Genome Biol.">
        <title>Transcriptome and methylome profiling reveals relics of genome dominance in the mesopolyploid Brassica oleracea.</title>
        <authorList>
            <person name="Parkin I.A."/>
            <person name="Koh C."/>
            <person name="Tang H."/>
            <person name="Robinson S.J."/>
            <person name="Kagale S."/>
            <person name="Clarke W.E."/>
            <person name="Town C.D."/>
            <person name="Nixon J."/>
            <person name="Krishnakumar V."/>
            <person name="Bidwell S.L."/>
            <person name="Denoeud F."/>
            <person name="Belcram H."/>
            <person name="Links M.G."/>
            <person name="Just J."/>
            <person name="Clarke C."/>
            <person name="Bender T."/>
            <person name="Huebert T."/>
            <person name="Mason A.S."/>
            <person name="Pires J.C."/>
            <person name="Barker G."/>
            <person name="Moore J."/>
            <person name="Walley P.G."/>
            <person name="Manoli S."/>
            <person name="Batley J."/>
            <person name="Edwards D."/>
            <person name="Nelson M.N."/>
            <person name="Wang X."/>
            <person name="Paterson A.H."/>
            <person name="King G."/>
            <person name="Bancroft I."/>
            <person name="Chalhoub B."/>
            <person name="Sharpe A.G."/>
        </authorList>
    </citation>
    <scope>NUCLEOTIDE SEQUENCE</scope>
    <source>
        <strain evidence="9 10">cv. TO1000</strain>
    </source>
</reference>
<keyword evidence="5" id="KW-0175">Coiled coil</keyword>
<dbReference type="EnsemblPlants" id="Bo9g037090.1">
    <property type="protein sequence ID" value="Bo9g037090.1"/>
    <property type="gene ID" value="Bo9g037090"/>
</dbReference>
<dbReference type="Gene3D" id="1.10.10.10">
    <property type="entry name" value="Winged helix-like DNA-binding domain superfamily/Winged helix DNA-binding domain"/>
    <property type="match status" value="1"/>
</dbReference>
<evidence type="ECO:0000256" key="2">
    <source>
        <dbReference type="ARBA" id="ARBA00022614"/>
    </source>
</evidence>
<name>A0A0D3E4R8_BRAOL</name>
<evidence type="ECO:0000259" key="6">
    <source>
        <dbReference type="Pfam" id="PF00931"/>
    </source>
</evidence>
<dbReference type="GO" id="GO:0006952">
    <property type="term" value="P:defense response"/>
    <property type="evidence" value="ECO:0007669"/>
    <property type="project" value="UniProtKB-KW"/>
</dbReference>
<dbReference type="Proteomes" id="UP000032141">
    <property type="component" value="Chromosome C9"/>
</dbReference>
<keyword evidence="4" id="KW-0611">Plant defense</keyword>
<dbReference type="InterPro" id="IPR032675">
    <property type="entry name" value="LRR_dom_sf"/>
</dbReference>
<feature type="domain" description="Disease resistance protein winged helix" evidence="8">
    <location>
        <begin position="147"/>
        <end position="213"/>
    </location>
</feature>
<dbReference type="SUPFAM" id="SSF52058">
    <property type="entry name" value="L domain-like"/>
    <property type="match status" value="1"/>
</dbReference>
<keyword evidence="3" id="KW-0677">Repeat</keyword>
<sequence>MGNCVSISIPCDSCMNEVSRWHDEKGGYIHNLEKNLTFLETTMEELRARRDDLSRRVTREEDRVENRCKVAFTTRSQDVCAHMGVEEPMEVQCLSDNDAFDLFQKKVGQVTLGSDPDLARTVARKCRGRYDNLKEERLKLCFLYCALFPEDYKIQKSELIDYWICEGLIDGNEDIERAENKGYEIIGSLVRASLLMGDVTNKVCMHDIIREMALWIASDLGQGKEAFIVHAGVRSLKMPKVKNWNIVRRVSLMHNKILYLRGSHECLQLTTLLLQKAKLGEISSEFFKDLNELPESISELRSLQYLNLSGTDIHHLPMGLLGLKNLIHLDLWDTEILRSHRLMSCTQHLEIVNITLEIVPLAIMDKLRSFCIKSWNISEIKMGNICSKRNIVSAQHSPSTSCFSSLSVVKIQDCNCLRELTLLMFASNLKELDVLGAKELKDIINKEKASRGEESGIAPFPKLIILRLSSLPELKNIHWKPLPLPCLKEICVMRCPNLKKLPLDSKSGRHGENGLFISYSRKEWIEGLVEWKDEATKTRFLSSCKKV</sequence>
<evidence type="ECO:0000259" key="8">
    <source>
        <dbReference type="Pfam" id="PF23559"/>
    </source>
</evidence>
<dbReference type="FunFam" id="1.10.10.10:FF:000322">
    <property type="entry name" value="Probable disease resistance protein At1g63360"/>
    <property type="match status" value="1"/>
</dbReference>
<dbReference type="SUPFAM" id="SSF52540">
    <property type="entry name" value="P-loop containing nucleoside triphosphate hydrolases"/>
    <property type="match status" value="1"/>
</dbReference>